<dbReference type="Proteomes" id="UP000829447">
    <property type="component" value="Linkage Group LG4"/>
</dbReference>
<sequence length="651" mass="74154">MSSSEKYCRNARRQKIPKRHTPVSPETNSDPPSKPHTVPSAGAKKKTRGKAARAVAQHPDTEPSPVSPLSPVSHTPTLQTPATNGHLPQKTATCSLKNGPKGRKKKTEKRDRRETDERSDHFPDSDLTQTEQQKAKIPPPAPHAQRSKRAAKETSTHATLLCPSSQQDTPISSPKCDSGVRTPRRQRGSRPNPRLSSTPQCSRTPLTEPEISPVMKTLPKKRLRSQNPGAQQKKRTRKKAEQDVCDTPPVKRQRKKRLSKAELPHNQRIRTRFVLQDSEHHEPEETLSSSDLSIELSVQEDKLSLTHALSPEDEEDEEDEELPSFLQQISQKPSSIREGLCVWCKLRKYPFWPAMVKSVNRKTKKASIVFIDQFLFDKKRICKGLSVSLRTLKPFDCEESHRFVDIAKEKYGKSIMWCLELISDYRIRIGCGSFAGSIIEYIADDISYPLRSEYSKASSDLLSPTQSLMEQQDVDSELQDLEEHPDFFQDVHMEKKVLPDRMQAARNRANQRLVDFIVRKRGAQNRLLAVISGQEASRWLQALHSSSRLMVGQVYLEDEKQVDEVYRYLEELCENVAKANPRLENPDRISFILDVLFPEALICAIAAVDCLSLDKAEEKYRQGPRHSNRERQEFDLMIEQQMKLKAAGWSL</sequence>
<protein>
    <submittedName>
        <fullName evidence="1">Uncharacterized protein</fullName>
    </submittedName>
</protein>
<name>A0ACC5WFC0_PANGG</name>
<dbReference type="EMBL" id="CM040457">
    <property type="protein sequence ID" value="MCI4377767.1"/>
    <property type="molecule type" value="Genomic_DNA"/>
</dbReference>
<proteinExistence type="predicted"/>
<accession>A0ACC5WFC0</accession>
<evidence type="ECO:0000313" key="1">
    <source>
        <dbReference type="EMBL" id="MCI4377767.1"/>
    </source>
</evidence>
<reference evidence="1 2" key="1">
    <citation type="journal article" date="2022" name="bioRxiv">
        <title>An ancient truncated duplication of the anti-Mullerian hormone receptor type 2 gene is a potential conserved master sex determinant in the Pangasiidae catfish family.</title>
        <authorList>
            <person name="Wen M."/>
            <person name="Pan Q."/>
            <person name="Jouanno E."/>
            <person name="Montfort J."/>
            <person name="Zahm M."/>
            <person name="Cabau C."/>
            <person name="Klopp C."/>
            <person name="Iampietro C."/>
            <person name="Roques C."/>
            <person name="Bouchez O."/>
            <person name="Castinel A."/>
            <person name="Donnadieu C."/>
            <person name="Parrinello H."/>
            <person name="Poncet C."/>
            <person name="Belmonte E."/>
            <person name="Gautier V."/>
            <person name="Avarre J.-C."/>
            <person name="Dugue R."/>
            <person name="Gustiano R."/>
            <person name="Ha T.T.T."/>
            <person name="Campet M."/>
            <person name="Sriphairoj K."/>
            <person name="Ribolli J."/>
            <person name="de Almeida F.L."/>
            <person name="Desvignes T."/>
            <person name="Postlethwait J.H."/>
            <person name="Bucao C.F."/>
            <person name="Robinson-Rechavi M."/>
            <person name="Bobe J."/>
            <person name="Herpin A."/>
            <person name="Guiguen Y."/>
        </authorList>
    </citation>
    <scope>NUCLEOTIDE SEQUENCE [LARGE SCALE GENOMIC DNA]</scope>
    <source>
        <strain evidence="1">YG-Dec2019</strain>
    </source>
</reference>
<comment type="caution">
    <text evidence="1">The sequence shown here is derived from an EMBL/GenBank/DDBJ whole genome shotgun (WGS) entry which is preliminary data.</text>
</comment>
<evidence type="ECO:0000313" key="2">
    <source>
        <dbReference type="Proteomes" id="UP000829447"/>
    </source>
</evidence>
<gene>
    <name evidence="1" type="ORF">PGIGA_G00207070</name>
</gene>
<organism evidence="1 2">
    <name type="scientific">Pangasianodon gigas</name>
    <name type="common">Mekong giant catfish</name>
    <name type="synonym">Pangasius gigas</name>
    <dbReference type="NCBI Taxonomy" id="30993"/>
    <lineage>
        <taxon>Eukaryota</taxon>
        <taxon>Metazoa</taxon>
        <taxon>Chordata</taxon>
        <taxon>Craniata</taxon>
        <taxon>Vertebrata</taxon>
        <taxon>Euteleostomi</taxon>
        <taxon>Actinopterygii</taxon>
        <taxon>Neopterygii</taxon>
        <taxon>Teleostei</taxon>
        <taxon>Ostariophysi</taxon>
        <taxon>Siluriformes</taxon>
        <taxon>Pangasiidae</taxon>
        <taxon>Pangasianodon</taxon>
    </lineage>
</organism>
<keyword evidence="2" id="KW-1185">Reference proteome</keyword>